<comment type="subcellular location">
    <subcellularLocation>
        <location evidence="2">Membrane</location>
        <topology evidence="2">Multi-pass membrane protein</topology>
    </subcellularLocation>
</comment>
<evidence type="ECO:0000256" key="3">
    <source>
        <dbReference type="ARBA" id="ARBA00012483"/>
    </source>
</evidence>
<gene>
    <name evidence="16" type="ORF">PGT21_008363</name>
</gene>
<evidence type="ECO:0000313" key="17">
    <source>
        <dbReference type="Proteomes" id="UP000324748"/>
    </source>
</evidence>
<evidence type="ECO:0000259" key="15">
    <source>
        <dbReference type="PROSITE" id="PS50089"/>
    </source>
</evidence>
<protein>
    <recommendedName>
        <fullName evidence="3">RING-type E3 ubiquitin transferase</fullName>
        <ecNumber evidence="3">2.3.2.27</ecNumber>
    </recommendedName>
</protein>
<feature type="domain" description="RING-type" evidence="15">
    <location>
        <begin position="207"/>
        <end position="247"/>
    </location>
</feature>
<dbReference type="GO" id="GO:0016020">
    <property type="term" value="C:membrane"/>
    <property type="evidence" value="ECO:0007669"/>
    <property type="project" value="UniProtKB-SubCell"/>
</dbReference>
<evidence type="ECO:0000256" key="5">
    <source>
        <dbReference type="ARBA" id="ARBA00022692"/>
    </source>
</evidence>
<keyword evidence="4" id="KW-0808">Transferase</keyword>
<evidence type="ECO:0000256" key="12">
    <source>
        <dbReference type="PROSITE-ProRule" id="PRU00175"/>
    </source>
</evidence>
<evidence type="ECO:0000256" key="6">
    <source>
        <dbReference type="ARBA" id="ARBA00022723"/>
    </source>
</evidence>
<evidence type="ECO:0000256" key="10">
    <source>
        <dbReference type="ARBA" id="ARBA00022989"/>
    </source>
</evidence>
<dbReference type="SUPFAM" id="SSF57850">
    <property type="entry name" value="RING/U-box"/>
    <property type="match status" value="1"/>
</dbReference>
<evidence type="ECO:0000256" key="2">
    <source>
        <dbReference type="ARBA" id="ARBA00004141"/>
    </source>
</evidence>
<organism evidence="16 17">
    <name type="scientific">Puccinia graminis f. sp. tritici</name>
    <dbReference type="NCBI Taxonomy" id="56615"/>
    <lineage>
        <taxon>Eukaryota</taxon>
        <taxon>Fungi</taxon>
        <taxon>Dikarya</taxon>
        <taxon>Basidiomycota</taxon>
        <taxon>Pucciniomycotina</taxon>
        <taxon>Pucciniomycetes</taxon>
        <taxon>Pucciniales</taxon>
        <taxon>Pucciniaceae</taxon>
        <taxon>Puccinia</taxon>
    </lineage>
</organism>
<dbReference type="InterPro" id="IPR013083">
    <property type="entry name" value="Znf_RING/FYVE/PHD"/>
</dbReference>
<name>A0A5B0NIT8_PUCGR</name>
<dbReference type="EC" id="2.3.2.27" evidence="3"/>
<keyword evidence="17" id="KW-1185">Reference proteome</keyword>
<proteinExistence type="predicted"/>
<evidence type="ECO:0000256" key="7">
    <source>
        <dbReference type="ARBA" id="ARBA00022771"/>
    </source>
</evidence>
<evidence type="ECO:0000256" key="14">
    <source>
        <dbReference type="SAM" id="Phobius"/>
    </source>
</evidence>
<dbReference type="AlphaFoldDB" id="A0A5B0NIT8"/>
<dbReference type="OrthoDB" id="8062037at2759"/>
<dbReference type="PANTHER" id="PTHR45977:SF13">
    <property type="entry name" value="GB|AAF27103.1"/>
    <property type="match status" value="1"/>
</dbReference>
<dbReference type="GO" id="GO:0006511">
    <property type="term" value="P:ubiquitin-dependent protein catabolic process"/>
    <property type="evidence" value="ECO:0007669"/>
    <property type="project" value="TreeGrafter"/>
</dbReference>
<comment type="catalytic activity">
    <reaction evidence="1">
        <text>S-ubiquitinyl-[E2 ubiquitin-conjugating enzyme]-L-cysteine + [acceptor protein]-L-lysine = [E2 ubiquitin-conjugating enzyme]-L-cysteine + N(6)-ubiquitinyl-[acceptor protein]-L-lysine.</text>
        <dbReference type="EC" id="2.3.2.27"/>
    </reaction>
</comment>
<dbReference type="PANTHER" id="PTHR45977">
    <property type="entry name" value="TARGET OF ERK KINASE MPK-1"/>
    <property type="match status" value="1"/>
</dbReference>
<keyword evidence="11 14" id="KW-0472">Membrane</keyword>
<keyword evidence="6" id="KW-0479">Metal-binding</keyword>
<evidence type="ECO:0000256" key="9">
    <source>
        <dbReference type="ARBA" id="ARBA00022833"/>
    </source>
</evidence>
<dbReference type="PROSITE" id="PS50089">
    <property type="entry name" value="ZF_RING_2"/>
    <property type="match status" value="1"/>
</dbReference>
<evidence type="ECO:0000256" key="11">
    <source>
        <dbReference type="ARBA" id="ARBA00023136"/>
    </source>
</evidence>
<evidence type="ECO:0000313" key="16">
    <source>
        <dbReference type="EMBL" id="KAA1089147.1"/>
    </source>
</evidence>
<feature type="transmembrane region" description="Helical" evidence="14">
    <location>
        <begin position="282"/>
        <end position="302"/>
    </location>
</feature>
<evidence type="ECO:0000256" key="13">
    <source>
        <dbReference type="SAM" id="MobiDB-lite"/>
    </source>
</evidence>
<comment type="caution">
    <text evidence="16">The sequence shown here is derived from an EMBL/GenBank/DDBJ whole genome shotgun (WGS) entry which is preliminary data.</text>
</comment>
<dbReference type="Pfam" id="PF13639">
    <property type="entry name" value="zf-RING_2"/>
    <property type="match status" value="1"/>
</dbReference>
<dbReference type="Gene3D" id="3.30.40.10">
    <property type="entry name" value="Zinc/RING finger domain, C3HC4 (zinc finger)"/>
    <property type="match status" value="1"/>
</dbReference>
<feature type="compositionally biased region" description="Low complexity" evidence="13">
    <location>
        <begin position="119"/>
        <end position="132"/>
    </location>
</feature>
<evidence type="ECO:0000256" key="1">
    <source>
        <dbReference type="ARBA" id="ARBA00000900"/>
    </source>
</evidence>
<feature type="region of interest" description="Disordered" evidence="13">
    <location>
        <begin position="117"/>
        <end position="160"/>
    </location>
</feature>
<dbReference type="GO" id="GO:0008270">
    <property type="term" value="F:zinc ion binding"/>
    <property type="evidence" value="ECO:0007669"/>
    <property type="project" value="UniProtKB-KW"/>
</dbReference>
<keyword evidence="7 12" id="KW-0863">Zinc-finger</keyword>
<keyword evidence="9" id="KW-0862">Zinc</keyword>
<dbReference type="GO" id="GO:0061630">
    <property type="term" value="F:ubiquitin protein ligase activity"/>
    <property type="evidence" value="ECO:0007669"/>
    <property type="project" value="UniProtKB-EC"/>
</dbReference>
<evidence type="ECO:0000256" key="4">
    <source>
        <dbReference type="ARBA" id="ARBA00022679"/>
    </source>
</evidence>
<sequence length="306" mass="33433">MIIRAHVKEIPFQLSLCFSVSGAVLSGRAVSLSFLSATQSLTLYLQFIQLLFSSIGKEVHASFGGQKSVMLRFSKSFRMAWWLLLAMLAAGQCVELEASQEPAQMIGIRQIEAADEVHSCPPSSSPLPSTSPIEAETLGDSSGTAHPPQDADHQLSNQQGPHELAISIADPEQDRYSIKGPREGISDTQTAAAGHQSISIIPKTSSCSICLDEETQGAMARLDCPHQFHAKCIRKWLITRKTCPQCRRKVSGRTASRIINGLSLVDIKSIIAAELPTTWDTAYYTCSGVIVLTVLYCYLHFLKRVI</sequence>
<evidence type="ECO:0000256" key="8">
    <source>
        <dbReference type="ARBA" id="ARBA00022786"/>
    </source>
</evidence>
<reference evidence="16 17" key="1">
    <citation type="submission" date="2019-05" db="EMBL/GenBank/DDBJ databases">
        <title>Emergence of the Ug99 lineage of the wheat stem rust pathogen through somatic hybridization.</title>
        <authorList>
            <person name="Li F."/>
            <person name="Upadhyaya N.M."/>
            <person name="Sperschneider J."/>
            <person name="Matny O."/>
            <person name="Nguyen-Phuc H."/>
            <person name="Mago R."/>
            <person name="Raley C."/>
            <person name="Miller M.E."/>
            <person name="Silverstein K.A.T."/>
            <person name="Henningsen E."/>
            <person name="Hirsch C.D."/>
            <person name="Visser B."/>
            <person name="Pretorius Z.A."/>
            <person name="Steffenson B.J."/>
            <person name="Schwessinger B."/>
            <person name="Dodds P.N."/>
            <person name="Figueroa M."/>
        </authorList>
    </citation>
    <scope>NUCLEOTIDE SEQUENCE [LARGE SCALE GENOMIC DNA]</scope>
    <source>
        <strain evidence="16">21-0</strain>
    </source>
</reference>
<keyword evidence="5 14" id="KW-0812">Transmembrane</keyword>
<dbReference type="InterPro" id="IPR001841">
    <property type="entry name" value="Znf_RING"/>
</dbReference>
<dbReference type="EMBL" id="VSWC01000093">
    <property type="protein sequence ID" value="KAA1089147.1"/>
    <property type="molecule type" value="Genomic_DNA"/>
</dbReference>
<dbReference type="Proteomes" id="UP000324748">
    <property type="component" value="Unassembled WGS sequence"/>
</dbReference>
<accession>A0A5B0NIT8</accession>
<dbReference type="GO" id="GO:0016567">
    <property type="term" value="P:protein ubiquitination"/>
    <property type="evidence" value="ECO:0007669"/>
    <property type="project" value="TreeGrafter"/>
</dbReference>
<keyword evidence="10 14" id="KW-1133">Transmembrane helix</keyword>
<keyword evidence="8" id="KW-0833">Ubl conjugation pathway</keyword>
<dbReference type="SMART" id="SM00184">
    <property type="entry name" value="RING"/>
    <property type="match status" value="1"/>
</dbReference>